<evidence type="ECO:0000256" key="2">
    <source>
        <dbReference type="ARBA" id="ARBA00022723"/>
    </source>
</evidence>
<dbReference type="EMBL" id="JBBWUH010000005">
    <property type="protein sequence ID" value="KAK8167104.1"/>
    <property type="molecule type" value="Genomic_DNA"/>
</dbReference>
<evidence type="ECO:0000256" key="3">
    <source>
        <dbReference type="ARBA" id="ARBA00023002"/>
    </source>
</evidence>
<dbReference type="SUPFAM" id="SSF48264">
    <property type="entry name" value="Cytochrome P450"/>
    <property type="match status" value="1"/>
</dbReference>
<keyword evidence="6" id="KW-0812">Transmembrane</keyword>
<dbReference type="InterPro" id="IPR017972">
    <property type="entry name" value="Cyt_P450_CS"/>
</dbReference>
<dbReference type="PRINTS" id="PR00463">
    <property type="entry name" value="EP450I"/>
</dbReference>
<evidence type="ECO:0000313" key="7">
    <source>
        <dbReference type="EMBL" id="KAK8167104.1"/>
    </source>
</evidence>
<dbReference type="Proteomes" id="UP001456524">
    <property type="component" value="Unassembled WGS sequence"/>
</dbReference>
<dbReference type="PRINTS" id="PR00385">
    <property type="entry name" value="P450"/>
</dbReference>
<name>A0ABR1XUX8_9PEZI</name>
<proteinExistence type="inferred from homology"/>
<keyword evidence="8" id="KW-1185">Reference proteome</keyword>
<keyword evidence="6" id="KW-1133">Transmembrane helix</keyword>
<dbReference type="InterPro" id="IPR036396">
    <property type="entry name" value="Cyt_P450_sf"/>
</dbReference>
<keyword evidence="3 5" id="KW-0560">Oxidoreductase</keyword>
<keyword evidence="5" id="KW-0349">Heme</keyword>
<comment type="similarity">
    <text evidence="1 5">Belongs to the cytochrome P450 family.</text>
</comment>
<feature type="transmembrane region" description="Helical" evidence="6">
    <location>
        <begin position="315"/>
        <end position="340"/>
    </location>
</feature>
<sequence>MLLGYNLLKSMLFIIHLNSCFDINSHESKMSSIMLVFLFTLGVATAAAKFACSYFNRPAGTTWLPGPKGIPFIGRTWDIPRKHSYLQFKKWSDKFGKIYQINIFGVNHVWVASDEIANELLVKRSETFSDRPQINNLGASKTAPEYLPLLGCNDVWQRQRRFVHQIMSKSAADKHQLLPLHECKHFLLDLMLRPQELEMHAESYTGRVISRLAFGHVRFADEITLHSHALLQAISPAANLPNIMPQLRLLPYWLSPWKQAECARHAREREFFIKLRREVDKDLAAGSTCSSYMRSFIEGKNKGDKTTNALDELEGAYTVGMVGLAGIITTASALITYVLAMCLHPEWQAKVQEEIDRVCGDRMPRPSDYPDLPVLRAVIKECMRWRPVTPSSIPHESTKDFIYEGHFIPAGSYIHPSQWAITRDAATYPNPESFNPERWLSPAYPSFQEPLTKFPSIKNFTTFGYGRRICMGMDLVEQEFLVGMGSMAWAFNFSKKLNDSGRPIDIPAHDYTSLLISRPRPFQFALEPRSEGREVQLYAQYFDAVRSGEIGGMAQNADEISLVKEKVVAAV</sequence>
<evidence type="ECO:0000256" key="4">
    <source>
        <dbReference type="ARBA" id="ARBA00023004"/>
    </source>
</evidence>
<dbReference type="PANTHER" id="PTHR46300">
    <property type="entry name" value="P450, PUTATIVE (EUROFUNG)-RELATED-RELATED"/>
    <property type="match status" value="1"/>
</dbReference>
<keyword evidence="2 5" id="KW-0479">Metal-binding</keyword>
<evidence type="ECO:0000256" key="5">
    <source>
        <dbReference type="RuleBase" id="RU000461"/>
    </source>
</evidence>
<comment type="caution">
    <text evidence="7">The sequence shown here is derived from an EMBL/GenBank/DDBJ whole genome shotgun (WGS) entry which is preliminary data.</text>
</comment>
<evidence type="ECO:0000256" key="6">
    <source>
        <dbReference type="SAM" id="Phobius"/>
    </source>
</evidence>
<dbReference type="InterPro" id="IPR050364">
    <property type="entry name" value="Cytochrome_P450_fung"/>
</dbReference>
<dbReference type="InterPro" id="IPR001128">
    <property type="entry name" value="Cyt_P450"/>
</dbReference>
<evidence type="ECO:0000256" key="1">
    <source>
        <dbReference type="ARBA" id="ARBA00010617"/>
    </source>
</evidence>
<dbReference type="InterPro" id="IPR002401">
    <property type="entry name" value="Cyt_P450_E_grp-I"/>
</dbReference>
<keyword evidence="6" id="KW-0472">Membrane</keyword>
<protein>
    <submittedName>
        <fullName evidence="7">Cytochrome P450</fullName>
    </submittedName>
</protein>
<dbReference type="PANTHER" id="PTHR46300:SF8">
    <property type="entry name" value="CYTOCHROME P450 2E1"/>
    <property type="match status" value="1"/>
</dbReference>
<evidence type="ECO:0000313" key="8">
    <source>
        <dbReference type="Proteomes" id="UP001456524"/>
    </source>
</evidence>
<gene>
    <name evidence="7" type="ORF">IWX90DRAFT_434692</name>
</gene>
<organism evidence="7 8">
    <name type="scientific">Phyllosticta citrichinensis</name>
    <dbReference type="NCBI Taxonomy" id="1130410"/>
    <lineage>
        <taxon>Eukaryota</taxon>
        <taxon>Fungi</taxon>
        <taxon>Dikarya</taxon>
        <taxon>Ascomycota</taxon>
        <taxon>Pezizomycotina</taxon>
        <taxon>Dothideomycetes</taxon>
        <taxon>Dothideomycetes incertae sedis</taxon>
        <taxon>Botryosphaeriales</taxon>
        <taxon>Phyllostictaceae</taxon>
        <taxon>Phyllosticta</taxon>
    </lineage>
</organism>
<dbReference type="PROSITE" id="PS00086">
    <property type="entry name" value="CYTOCHROME_P450"/>
    <property type="match status" value="1"/>
</dbReference>
<reference evidence="7 8" key="1">
    <citation type="journal article" date="2022" name="G3 (Bethesda)">
        <title>Enemy or ally: a genomic approach to elucidate the lifestyle of Phyllosticta citrichinaensis.</title>
        <authorList>
            <person name="Buijs V.A."/>
            <person name="Groenewald J.Z."/>
            <person name="Haridas S."/>
            <person name="LaButti K.M."/>
            <person name="Lipzen A."/>
            <person name="Martin F.M."/>
            <person name="Barry K."/>
            <person name="Grigoriev I.V."/>
            <person name="Crous P.W."/>
            <person name="Seidl M.F."/>
        </authorList>
    </citation>
    <scope>NUCLEOTIDE SEQUENCE [LARGE SCALE GENOMIC DNA]</scope>
    <source>
        <strain evidence="7 8">CBS 129764</strain>
    </source>
</reference>
<accession>A0ABR1XUX8</accession>
<dbReference type="CDD" id="cd11065">
    <property type="entry name" value="CYP64-like"/>
    <property type="match status" value="1"/>
</dbReference>
<keyword evidence="5" id="KW-0503">Monooxygenase</keyword>
<dbReference type="Pfam" id="PF00067">
    <property type="entry name" value="p450"/>
    <property type="match status" value="1"/>
</dbReference>
<dbReference type="Gene3D" id="1.10.630.10">
    <property type="entry name" value="Cytochrome P450"/>
    <property type="match status" value="1"/>
</dbReference>
<keyword evidence="4 5" id="KW-0408">Iron</keyword>